<dbReference type="Proteomes" id="UP000030416">
    <property type="component" value="Unassembled WGS sequence"/>
</dbReference>
<dbReference type="eggNOG" id="COG4326">
    <property type="taxonomic scope" value="Bacteria"/>
</dbReference>
<organism evidence="1 2">
    <name type="scientific">Ureibacillus manganicus DSM 26584</name>
    <dbReference type="NCBI Taxonomy" id="1384049"/>
    <lineage>
        <taxon>Bacteria</taxon>
        <taxon>Bacillati</taxon>
        <taxon>Bacillota</taxon>
        <taxon>Bacilli</taxon>
        <taxon>Bacillales</taxon>
        <taxon>Caryophanaceae</taxon>
        <taxon>Ureibacillus</taxon>
    </lineage>
</organism>
<evidence type="ECO:0000313" key="1">
    <source>
        <dbReference type="EMBL" id="KGR74995.1"/>
    </source>
</evidence>
<dbReference type="PANTHER" id="PTHR40053">
    <property type="entry name" value="SPORULATION-CONTROL PROTEIN SPO0M"/>
    <property type="match status" value="1"/>
</dbReference>
<dbReference type="OrthoDB" id="2351239at2"/>
<reference evidence="1 2" key="1">
    <citation type="submission" date="2014-02" db="EMBL/GenBank/DDBJ databases">
        <title>Draft genome sequence of Lysinibacillus manganicus DSM 26584T.</title>
        <authorList>
            <person name="Zhang F."/>
            <person name="Wang G."/>
            <person name="Zhang L."/>
        </authorList>
    </citation>
    <scope>NUCLEOTIDE SEQUENCE [LARGE SCALE GENOMIC DNA]</scope>
    <source>
        <strain evidence="1 2">DSM 26584</strain>
    </source>
</reference>
<accession>A0A0A3HUU5</accession>
<protein>
    <submittedName>
        <fullName evidence="1">Sporulation protein SpoOM</fullName>
    </submittedName>
</protein>
<dbReference type="PANTHER" id="PTHR40053:SF1">
    <property type="entry name" value="SPORULATION-CONTROL PROTEIN SPO0M"/>
    <property type="match status" value="1"/>
</dbReference>
<dbReference type="STRING" id="1384049.CD29_18440"/>
<dbReference type="Pfam" id="PF07070">
    <property type="entry name" value="Spo0M"/>
    <property type="match status" value="1"/>
</dbReference>
<proteinExistence type="predicted"/>
<dbReference type="RefSeq" id="WP_036189892.1">
    <property type="nucleotide sequence ID" value="NZ_AVDA01000034.1"/>
</dbReference>
<name>A0A0A3HUU5_9BACL</name>
<evidence type="ECO:0000313" key="2">
    <source>
        <dbReference type="Proteomes" id="UP000030416"/>
    </source>
</evidence>
<keyword evidence="2" id="KW-1185">Reference proteome</keyword>
<sequence length="256" mass="29282">MSFFNKMLASIGIGSSKVDTKLTKSSYEAGEIIRGEVEIYGGNVEQQIDAIYLTLYTTYIKEIEDTKYTSKAPIENYRVSEPFTIKANERKTIPFSFQLPYDMPATVGSTRVWVKTELDIRSGADSEDKDYIEIRPSKIAASVLNEVQNLGFRLRKAECEKASYRYKSKYPFIQEFEYVPVSGPFRGRLDELEVVFLSQSENQVDILMQVDRRARGFGGFLAEAFDADESHVRLSISSYDLPNLRQKLEQTISRYS</sequence>
<dbReference type="EMBL" id="JPVN01000034">
    <property type="protein sequence ID" value="KGR74995.1"/>
    <property type="molecule type" value="Genomic_DNA"/>
</dbReference>
<comment type="caution">
    <text evidence="1">The sequence shown here is derived from an EMBL/GenBank/DDBJ whole genome shotgun (WGS) entry which is preliminary data.</text>
</comment>
<gene>
    <name evidence="1" type="ORF">CD29_18440</name>
</gene>
<dbReference type="AlphaFoldDB" id="A0A0A3HUU5"/>
<dbReference type="InterPro" id="IPR009776">
    <property type="entry name" value="Spore_0_M"/>
</dbReference>